<evidence type="ECO:0000256" key="8">
    <source>
        <dbReference type="ARBA" id="ARBA00023136"/>
    </source>
</evidence>
<evidence type="ECO:0000256" key="4">
    <source>
        <dbReference type="ARBA" id="ARBA00022475"/>
    </source>
</evidence>
<comment type="subcellular location">
    <subcellularLocation>
        <location evidence="2">Cell membrane</location>
        <topology evidence="2">Multi-pass membrane protein</topology>
    </subcellularLocation>
    <subcellularLocation>
        <location evidence="1">Late endosome membrane</location>
    </subcellularLocation>
    <subcellularLocation>
        <location evidence="14">Membrane</location>
        <topology evidence="14">Multi-pass membrane protein</topology>
    </subcellularLocation>
</comment>
<keyword evidence="8 14" id="KW-0472">Membrane</keyword>
<sequence>MCENKVPYFVLKFFLVGYCCFWLTVGGIILSIGIYAEVERQRYKTLEGAFLAPAIILILQGLVMLVVSLIGAVGSLRDNLTLLKIFMYTLAVFLVLELLGGIVILVLRSQTTKLINKSIRKGMQNYYDDLDFKNIMDYVQKKFKCCGGADYKDWEVNMYHNCSAPGPLACGVPYTCCATSKPNEVPNTLCGSKALEAQGPGTTIYQTGCTDGFLLWVEENYLIIGGLLLAIVVPQVFGIVCTYFYVSQIEQMEENALTSGKKPPRMFKMFMPQ</sequence>
<evidence type="ECO:0000256" key="5">
    <source>
        <dbReference type="ARBA" id="ARBA00022692"/>
    </source>
</evidence>
<keyword evidence="7 14" id="KW-1133">Transmembrane helix</keyword>
<dbReference type="PANTHER" id="PTHR19282">
    <property type="entry name" value="TETRASPANIN"/>
    <property type="match status" value="1"/>
</dbReference>
<dbReference type="FunFam" id="1.10.1450.10:FF:000011">
    <property type="entry name" value="Tetraspanin"/>
    <property type="match status" value="1"/>
</dbReference>
<dbReference type="AlphaFoldDB" id="A0A3B3D4D8"/>
<keyword evidence="17" id="KW-1185">Reference proteome</keyword>
<name>A0A3B3D4D8_ORYME</name>
<evidence type="ECO:0000256" key="9">
    <source>
        <dbReference type="ARBA" id="ARBA00023157"/>
    </source>
</evidence>
<evidence type="ECO:0000256" key="12">
    <source>
        <dbReference type="ARBA" id="ARBA00065909"/>
    </source>
</evidence>
<evidence type="ECO:0000256" key="2">
    <source>
        <dbReference type="ARBA" id="ARBA00004651"/>
    </source>
</evidence>
<dbReference type="GO" id="GO:0051604">
    <property type="term" value="P:protein maturation"/>
    <property type="evidence" value="ECO:0007669"/>
    <property type="project" value="UniProtKB-ARBA"/>
</dbReference>
<dbReference type="Pfam" id="PF00335">
    <property type="entry name" value="Tetraspanin"/>
    <property type="match status" value="1"/>
</dbReference>
<organism evidence="16 17">
    <name type="scientific">Oryzias melastigma</name>
    <name type="common">Marine medaka</name>
    <dbReference type="NCBI Taxonomy" id="30732"/>
    <lineage>
        <taxon>Eukaryota</taxon>
        <taxon>Metazoa</taxon>
        <taxon>Chordata</taxon>
        <taxon>Craniata</taxon>
        <taxon>Vertebrata</taxon>
        <taxon>Euteleostomi</taxon>
        <taxon>Actinopterygii</taxon>
        <taxon>Neopterygii</taxon>
        <taxon>Teleostei</taxon>
        <taxon>Neoteleostei</taxon>
        <taxon>Acanthomorphata</taxon>
        <taxon>Ovalentaria</taxon>
        <taxon>Atherinomorphae</taxon>
        <taxon>Beloniformes</taxon>
        <taxon>Adrianichthyidae</taxon>
        <taxon>Oryziinae</taxon>
        <taxon>Oryzias</taxon>
    </lineage>
</organism>
<evidence type="ECO:0000256" key="13">
    <source>
        <dbReference type="PIRSR" id="PIRSR002419-1"/>
    </source>
</evidence>
<dbReference type="PRINTS" id="PR00259">
    <property type="entry name" value="TMFOUR"/>
</dbReference>
<evidence type="ECO:0000256" key="11">
    <source>
        <dbReference type="ARBA" id="ARBA00056423"/>
    </source>
</evidence>
<dbReference type="InterPro" id="IPR018499">
    <property type="entry name" value="Tetraspanin/Peripherin"/>
</dbReference>
<reference evidence="16" key="1">
    <citation type="submission" date="2025-05" db="UniProtKB">
        <authorList>
            <consortium name="Ensembl"/>
        </authorList>
    </citation>
    <scope>IDENTIFICATION</scope>
</reference>
<keyword evidence="6" id="KW-0967">Endosome</keyword>
<dbReference type="OMA" id="FAGAGCC"/>
<evidence type="ECO:0000256" key="1">
    <source>
        <dbReference type="ARBA" id="ARBA00004414"/>
    </source>
</evidence>
<evidence type="ECO:0000256" key="14">
    <source>
        <dbReference type="RuleBase" id="RU361218"/>
    </source>
</evidence>
<evidence type="ECO:0000256" key="3">
    <source>
        <dbReference type="ARBA" id="ARBA00006840"/>
    </source>
</evidence>
<comment type="similarity">
    <text evidence="3 14">Belongs to the tetraspanin (TM4SF) family.</text>
</comment>
<comment type="subunit">
    <text evidence="12">Interacts with ADAM10; the interaction influences ADAM10 substrate specificity, endocytosis and turnover.</text>
</comment>
<comment type="function">
    <text evidence="11">Part of TspanC8 subgroup, composed of 6 members that interact with the transmembrane metalloprotease ADAM10. This interaction is required for ADAM10 exit from the endoplasmic reticulum and for enzymatic maturation and trafficking to the cell surface as well as substrate specificity. Different TspanC8/ADAM10 complexes have distinct substrates. Promotes ADAM10-mediated cleavage of CDH2. Negatively regulates ligand-induced Notch activity probably by regulating ADAM10 activity.</text>
</comment>
<feature type="transmembrane region" description="Helical" evidence="14">
    <location>
        <begin position="13"/>
        <end position="36"/>
    </location>
</feature>
<evidence type="ECO:0000313" key="17">
    <source>
        <dbReference type="Proteomes" id="UP000261560"/>
    </source>
</evidence>
<reference evidence="15" key="2">
    <citation type="journal article" name="BMC Genomics">
        <title>Long-read sequencing and de novo genome assembly of marine medaka (Oryzias melastigma).</title>
        <authorList>
            <person name="Liang P."/>
            <person name="Saqib H.S.A."/>
            <person name="Ni X."/>
            <person name="Shen Y."/>
        </authorList>
    </citation>
    <scope>NUCLEOTIDE SEQUENCE</scope>
    <source>
        <strain evidence="15">Bigg-433</strain>
    </source>
</reference>
<dbReference type="Gene3D" id="1.10.1450.10">
    <property type="entry name" value="Tetraspanin"/>
    <property type="match status" value="1"/>
</dbReference>
<dbReference type="GO" id="GO:0031902">
    <property type="term" value="C:late endosome membrane"/>
    <property type="evidence" value="ECO:0007669"/>
    <property type="project" value="UniProtKB-SubCell"/>
</dbReference>
<dbReference type="STRING" id="30732.ENSOMEP00000024324"/>
<keyword evidence="4" id="KW-1003">Cell membrane</keyword>
<dbReference type="InterPro" id="IPR008952">
    <property type="entry name" value="Tetraspanin_EC2_sf"/>
</dbReference>
<dbReference type="CDD" id="cd03158">
    <property type="entry name" value="penumbra_like_LEL"/>
    <property type="match status" value="1"/>
</dbReference>
<accession>A0A3B3D4D8</accession>
<feature type="transmembrane region" description="Helical" evidence="14">
    <location>
        <begin position="85"/>
        <end position="107"/>
    </location>
</feature>
<dbReference type="PIRSF" id="PIRSF002419">
    <property type="entry name" value="Tetraspanin"/>
    <property type="match status" value="1"/>
</dbReference>
<dbReference type="SUPFAM" id="SSF48652">
    <property type="entry name" value="Tetraspanin"/>
    <property type="match status" value="1"/>
</dbReference>
<feature type="disulfide bond" evidence="13">
    <location>
        <begin position="146"/>
        <end position="162"/>
    </location>
</feature>
<evidence type="ECO:0000256" key="6">
    <source>
        <dbReference type="ARBA" id="ARBA00022753"/>
    </source>
</evidence>
<evidence type="ECO:0000313" key="15">
    <source>
        <dbReference type="EMBL" id="KAF6731131.1"/>
    </source>
</evidence>
<dbReference type="InterPro" id="IPR000301">
    <property type="entry name" value="Tetraspanin_animals"/>
</dbReference>
<keyword evidence="5 14" id="KW-0812">Transmembrane</keyword>
<dbReference type="EMBL" id="WKFB01000218">
    <property type="protein sequence ID" value="KAF6731131.1"/>
    <property type="molecule type" value="Genomic_DNA"/>
</dbReference>
<dbReference type="Ensembl" id="ENSOMET00000009967.1">
    <property type="protein sequence ID" value="ENSOMEP00000024324.1"/>
    <property type="gene ID" value="ENSOMEG00000004886.1"/>
</dbReference>
<dbReference type="GO" id="GO:0005886">
    <property type="term" value="C:plasma membrane"/>
    <property type="evidence" value="ECO:0007669"/>
    <property type="project" value="UniProtKB-SubCell"/>
</dbReference>
<evidence type="ECO:0000313" key="16">
    <source>
        <dbReference type="Ensembl" id="ENSOMEP00000024324.1"/>
    </source>
</evidence>
<evidence type="ECO:0000256" key="10">
    <source>
        <dbReference type="ARBA" id="ARBA00023180"/>
    </source>
</evidence>
<dbReference type="OrthoDB" id="10051815at2759"/>
<keyword evidence="9 13" id="KW-1015">Disulfide bond</keyword>
<feature type="transmembrane region" description="Helical" evidence="14">
    <location>
        <begin position="221"/>
        <end position="246"/>
    </location>
</feature>
<dbReference type="GeneTree" id="ENSGT00940000157973"/>
<dbReference type="GO" id="GO:0019899">
    <property type="term" value="F:enzyme binding"/>
    <property type="evidence" value="ECO:0007669"/>
    <property type="project" value="UniProtKB-ARBA"/>
</dbReference>
<dbReference type="PANTHER" id="PTHR19282:SF159">
    <property type="entry name" value="TETRASPANIN-15"/>
    <property type="match status" value="1"/>
</dbReference>
<gene>
    <name evidence="15" type="ORF">FQA47_006753</name>
</gene>
<evidence type="ECO:0000256" key="7">
    <source>
        <dbReference type="ARBA" id="ARBA00022989"/>
    </source>
</evidence>
<keyword evidence="10" id="KW-0325">Glycoprotein</keyword>
<feature type="transmembrane region" description="Helical" evidence="14">
    <location>
        <begin position="48"/>
        <end position="73"/>
    </location>
</feature>
<protein>
    <recommendedName>
        <fullName evidence="14">Tetraspanin</fullName>
    </recommendedName>
</protein>
<dbReference type="Proteomes" id="UP000646548">
    <property type="component" value="Unassembled WGS sequence"/>
</dbReference>
<proteinExistence type="inferred from homology"/>
<dbReference type="Proteomes" id="UP000261560">
    <property type="component" value="Unplaced"/>
</dbReference>
<dbReference type="PaxDb" id="30732-ENSOMEP00000024324"/>